<dbReference type="RefSeq" id="WP_315880289.1">
    <property type="nucleotide sequence ID" value="NZ_JAWCTQ010000038.1"/>
</dbReference>
<protein>
    <submittedName>
        <fullName evidence="2">Uncharacterized protein</fullName>
    </submittedName>
</protein>
<feature type="region of interest" description="Disordered" evidence="1">
    <location>
        <begin position="37"/>
        <end position="94"/>
    </location>
</feature>
<sequence length="94" mass="9497">MSVRRPAPAAVHRVRVVVGAGRADVFVDGRQQAAVPVGASPAPGQACGGSTLGPRDTGAVRRPAFARLAVAPLPDRSTTATGPARPARRPGAVR</sequence>
<keyword evidence="3" id="KW-1185">Reference proteome</keyword>
<evidence type="ECO:0000313" key="3">
    <source>
        <dbReference type="Proteomes" id="UP001250181"/>
    </source>
</evidence>
<name>A0ABU3QR60_9ACTN</name>
<accession>A0ABU3QR60</accession>
<feature type="compositionally biased region" description="Low complexity" evidence="1">
    <location>
        <begin position="78"/>
        <end position="94"/>
    </location>
</feature>
<proteinExistence type="predicted"/>
<dbReference type="Proteomes" id="UP001250181">
    <property type="component" value="Unassembled WGS sequence"/>
</dbReference>
<gene>
    <name evidence="2" type="ORF">RND61_24740</name>
</gene>
<evidence type="ECO:0000256" key="1">
    <source>
        <dbReference type="SAM" id="MobiDB-lite"/>
    </source>
</evidence>
<reference evidence="2 3" key="1">
    <citation type="submission" date="2023-09" db="EMBL/GenBank/DDBJ databases">
        <title>Streptomyces sp. nov.: A antagonism against Alternaria gaisen Producing Streptochlin, Isolated from Tamarix root soil.</title>
        <authorList>
            <person name="Chen Y."/>
        </authorList>
    </citation>
    <scope>NUCLEOTIDE SEQUENCE [LARGE SCALE GENOMIC DNA]</scope>
    <source>
        <strain evidence="2 3">TRM76323</strain>
    </source>
</reference>
<comment type="caution">
    <text evidence="2">The sequence shown here is derived from an EMBL/GenBank/DDBJ whole genome shotgun (WGS) entry which is preliminary data.</text>
</comment>
<dbReference type="EMBL" id="JAWCTQ010000038">
    <property type="protein sequence ID" value="MDT9685244.1"/>
    <property type="molecule type" value="Genomic_DNA"/>
</dbReference>
<evidence type="ECO:0000313" key="2">
    <source>
        <dbReference type="EMBL" id="MDT9685244.1"/>
    </source>
</evidence>
<organism evidence="2 3">
    <name type="scientific">Streptomyces tamarix</name>
    <dbReference type="NCBI Taxonomy" id="3078565"/>
    <lineage>
        <taxon>Bacteria</taxon>
        <taxon>Bacillati</taxon>
        <taxon>Actinomycetota</taxon>
        <taxon>Actinomycetes</taxon>
        <taxon>Kitasatosporales</taxon>
        <taxon>Streptomycetaceae</taxon>
        <taxon>Streptomyces</taxon>
    </lineage>
</organism>